<dbReference type="Gene3D" id="1.25.40.10">
    <property type="entry name" value="Tetratricopeptide repeat domain"/>
    <property type="match status" value="3"/>
</dbReference>
<keyword evidence="5" id="KW-1185">Reference proteome</keyword>
<dbReference type="OrthoDB" id="9814069at2"/>
<dbReference type="Gene3D" id="3.40.30.10">
    <property type="entry name" value="Glutaredoxin"/>
    <property type="match status" value="1"/>
</dbReference>
<accession>A0A372IJ16</accession>
<dbReference type="Pfam" id="PF13517">
    <property type="entry name" value="FG-GAP_3"/>
    <property type="match status" value="4"/>
</dbReference>
<reference evidence="4 5" key="1">
    <citation type="submission" date="2018-08" db="EMBL/GenBank/DDBJ databases">
        <title>Acidipila sp. 4G-K13, an acidobacterium isolated from forest soil.</title>
        <authorList>
            <person name="Gao Z.-H."/>
            <person name="Qiu L.-H."/>
        </authorList>
    </citation>
    <scope>NUCLEOTIDE SEQUENCE [LARGE SCALE GENOMIC DNA]</scope>
    <source>
        <strain evidence="4 5">4G-K13</strain>
    </source>
</reference>
<dbReference type="Pfam" id="PF00515">
    <property type="entry name" value="TPR_1"/>
    <property type="match status" value="1"/>
</dbReference>
<evidence type="ECO:0000259" key="3">
    <source>
        <dbReference type="PROSITE" id="PS51352"/>
    </source>
</evidence>
<feature type="repeat" description="TPR" evidence="2">
    <location>
        <begin position="1239"/>
        <end position="1272"/>
    </location>
</feature>
<dbReference type="InterPro" id="IPR013766">
    <property type="entry name" value="Thioredoxin_domain"/>
</dbReference>
<evidence type="ECO:0000256" key="2">
    <source>
        <dbReference type="PROSITE-ProRule" id="PRU00339"/>
    </source>
</evidence>
<dbReference type="PANTHER" id="PTHR16026">
    <property type="entry name" value="CARTILAGE ACIDIC PROTEIN 1"/>
    <property type="match status" value="1"/>
</dbReference>
<dbReference type="PROSITE" id="PS50005">
    <property type="entry name" value="TPR"/>
    <property type="match status" value="6"/>
</dbReference>
<sequence length="1283" mass="143107">MSLYKNKGRGLSRRAFIRGMGFAPLLLRAAPFHGLPLLPGFTPALPKEDAALPFSDVHLTPRYPARSPLEDVLRLVAPGSDEYVTEKYAFEIEAILREWSRSILTSPRDLFGLSKFLDPLIEASPLTASGETALRTGGGVDAARKRFAPDAVSGQAEFLRSVQAWLSPFHHVETAEFEMVQIEEIVSGRIAGSPPAVRAEIRYDLVATRGDERREERVGSWQTEWSRDSSGTWKARLWKAREETAATAHSPVFLDVTSQCLGGTESYTRQMLRGVDYWRTVLDGACGIDVYGNNGIAVGDFDHDGFDDLYVSQPAGLPNRLYRNRGDGTFEDVTEKAGVGVLDSTACALFADFRNKGLQDLLVVCGSGPLLFLNQGDGTFSLKRDAFRFKKQPQGTFTHAAVADYDHDGRLDIYFCLYNYYLGLDQYHYPVPYFDARNGPPNFLLHNEGDGAFEDRTDAAGLNAENDRYSFACAWGDFDANGWPDLYVANDFGRSNLYRNNGDGTFAAVSEAAHVQDAGAGMSAAWSDCDNDGKQDIYAANMWSSAGQRVAAQTIFHQQAPEAIRSLYRRHARGNSLYRNQGDGTFQNIGAEAGVEMGRWSWCSDFWDFDHDGWPDLYVANGYISGPEREDLASFFWRQVVGRSPEDATPSLAYEHGWNALNELIRSDRSWSAYERNVMFANNRDGTFSEVSGVVGLDFPEDSRSFALADLDHDGRLEVILKNRNAPQLRILRNAMKDIGHSISFRLRGQKSNRDAIGASITVEVGSLRQMKSLEAGSGFLAQHTKELFFGVGKEEGTIRATIQWPGGLSQHFDRLPVNHRIEIEEGSSTFAAVPFSAPPAAWSEPGTQPPKESLPNVAETWLIEPLKAPDFSLPDLTGSTHTPASFRGRFTLLSFWTSTAPASREGLTRLELHSADLAAAQLAVVAINVDDAQHLPASQAFVQQERFSFPVLFATEETAGIYNIIYRYLFDRRRDLPIPTSFLLDKDGMIVKVYQGPLDPQKLADDVRSAPSTAADRMRKALPLGGVLCQDTFQRNDFTYGVAMFQHGYLEQAEASFRQVIAAKPDDAEAYYNLGTLYLRRNDFQQSRQYLEQTLKLRPNYPEAWNNLGMMAAQQNNPDEAIKDFQQSLLLRPGYAIALLNLGNVYRRQGSYEQASDYLNRALALQPDDPEANYSLGMLYAQQNQLAQAADALQRAITLRPDYPEALNNLGVLYVHERDYAKAEEQFRACIRLVPTYDQSWFNLARLFALQGDKQKARQVMLDLLQAEPDNANAKKALQMLQ</sequence>
<keyword evidence="2" id="KW-0802">TPR repeat</keyword>
<dbReference type="GO" id="GO:0006950">
    <property type="term" value="P:response to stress"/>
    <property type="evidence" value="ECO:0007669"/>
    <property type="project" value="UniProtKB-ARBA"/>
</dbReference>
<dbReference type="InterPro" id="IPR011990">
    <property type="entry name" value="TPR-like_helical_dom_sf"/>
</dbReference>
<dbReference type="SUPFAM" id="SSF48452">
    <property type="entry name" value="TPR-like"/>
    <property type="match status" value="1"/>
</dbReference>
<dbReference type="InterPro" id="IPR006311">
    <property type="entry name" value="TAT_signal"/>
</dbReference>
<dbReference type="PROSITE" id="PS51318">
    <property type="entry name" value="TAT"/>
    <property type="match status" value="1"/>
</dbReference>
<dbReference type="SUPFAM" id="SSF52833">
    <property type="entry name" value="Thioredoxin-like"/>
    <property type="match status" value="1"/>
</dbReference>
<feature type="repeat" description="TPR" evidence="2">
    <location>
        <begin position="1171"/>
        <end position="1204"/>
    </location>
</feature>
<dbReference type="InterPro" id="IPR006597">
    <property type="entry name" value="Sel1-like"/>
</dbReference>
<protein>
    <submittedName>
        <fullName evidence="4">Tetratricopeptide repeat protein</fullName>
    </submittedName>
</protein>
<dbReference type="GO" id="GO:0016491">
    <property type="term" value="F:oxidoreductase activity"/>
    <property type="evidence" value="ECO:0007669"/>
    <property type="project" value="InterPro"/>
</dbReference>
<dbReference type="InterPro" id="IPR000866">
    <property type="entry name" value="AhpC/TSA"/>
</dbReference>
<dbReference type="PROSITE" id="PS50293">
    <property type="entry name" value="TPR_REGION"/>
    <property type="match status" value="3"/>
</dbReference>
<dbReference type="Gene3D" id="2.130.10.130">
    <property type="entry name" value="Integrin alpha, N-terminal"/>
    <property type="match status" value="2"/>
</dbReference>
<dbReference type="SMART" id="SM00671">
    <property type="entry name" value="SEL1"/>
    <property type="match status" value="5"/>
</dbReference>
<dbReference type="InterPro" id="IPR019734">
    <property type="entry name" value="TPR_rpt"/>
</dbReference>
<feature type="domain" description="Thioredoxin" evidence="3">
    <location>
        <begin position="863"/>
        <end position="1013"/>
    </location>
</feature>
<proteinExistence type="predicted"/>
<dbReference type="SMART" id="SM00028">
    <property type="entry name" value="TPR"/>
    <property type="match status" value="6"/>
</dbReference>
<organism evidence="4 5">
    <name type="scientific">Paracidobacterium acidisoli</name>
    <dbReference type="NCBI Taxonomy" id="2303751"/>
    <lineage>
        <taxon>Bacteria</taxon>
        <taxon>Pseudomonadati</taxon>
        <taxon>Acidobacteriota</taxon>
        <taxon>Terriglobia</taxon>
        <taxon>Terriglobales</taxon>
        <taxon>Acidobacteriaceae</taxon>
        <taxon>Paracidobacterium</taxon>
    </lineage>
</organism>
<dbReference type="PROSITE" id="PS51352">
    <property type="entry name" value="THIOREDOXIN_2"/>
    <property type="match status" value="1"/>
</dbReference>
<feature type="repeat" description="TPR" evidence="2">
    <location>
        <begin position="1137"/>
        <end position="1170"/>
    </location>
</feature>
<dbReference type="Pfam" id="PF13424">
    <property type="entry name" value="TPR_12"/>
    <property type="match status" value="1"/>
</dbReference>
<dbReference type="GO" id="GO:0016209">
    <property type="term" value="F:antioxidant activity"/>
    <property type="evidence" value="ECO:0007669"/>
    <property type="project" value="InterPro"/>
</dbReference>
<dbReference type="Pfam" id="PF01839">
    <property type="entry name" value="FG-GAP"/>
    <property type="match status" value="1"/>
</dbReference>
<dbReference type="SUPFAM" id="SSF69318">
    <property type="entry name" value="Integrin alpha N-terminal domain"/>
    <property type="match status" value="1"/>
</dbReference>
<dbReference type="EMBL" id="QVQT01000008">
    <property type="protein sequence ID" value="RFU14942.1"/>
    <property type="molecule type" value="Genomic_DNA"/>
</dbReference>
<dbReference type="Pfam" id="PF13174">
    <property type="entry name" value="TPR_6"/>
    <property type="match status" value="1"/>
</dbReference>
<keyword evidence="1" id="KW-0732">Signal</keyword>
<dbReference type="Pfam" id="PF13432">
    <property type="entry name" value="TPR_16"/>
    <property type="match status" value="1"/>
</dbReference>
<dbReference type="PANTHER" id="PTHR16026:SF0">
    <property type="entry name" value="CARTILAGE ACIDIC PROTEIN 1"/>
    <property type="match status" value="1"/>
</dbReference>
<dbReference type="CDD" id="cd02966">
    <property type="entry name" value="TlpA_like_family"/>
    <property type="match status" value="1"/>
</dbReference>
<evidence type="ECO:0000256" key="1">
    <source>
        <dbReference type="ARBA" id="ARBA00022729"/>
    </source>
</evidence>
<dbReference type="InterPro" id="IPR013517">
    <property type="entry name" value="FG-GAP"/>
</dbReference>
<feature type="repeat" description="TPR" evidence="2">
    <location>
        <begin position="1103"/>
        <end position="1136"/>
    </location>
</feature>
<dbReference type="Pfam" id="PF00578">
    <property type="entry name" value="AhpC-TSA"/>
    <property type="match status" value="1"/>
</dbReference>
<evidence type="ECO:0000313" key="5">
    <source>
        <dbReference type="Proteomes" id="UP000264702"/>
    </source>
</evidence>
<dbReference type="InterPro" id="IPR036249">
    <property type="entry name" value="Thioredoxin-like_sf"/>
</dbReference>
<dbReference type="InterPro" id="IPR027039">
    <property type="entry name" value="Crtac1"/>
</dbReference>
<feature type="repeat" description="TPR" evidence="2">
    <location>
        <begin position="1205"/>
        <end position="1238"/>
    </location>
</feature>
<name>A0A372IJ16_9BACT</name>
<dbReference type="Proteomes" id="UP000264702">
    <property type="component" value="Unassembled WGS sequence"/>
</dbReference>
<evidence type="ECO:0000313" key="4">
    <source>
        <dbReference type="EMBL" id="RFU14942.1"/>
    </source>
</evidence>
<dbReference type="Pfam" id="PF07593">
    <property type="entry name" value="UnbV_ASPIC"/>
    <property type="match status" value="1"/>
</dbReference>
<dbReference type="InterPro" id="IPR011519">
    <property type="entry name" value="UnbV_ASPIC"/>
</dbReference>
<dbReference type="InterPro" id="IPR028994">
    <property type="entry name" value="Integrin_alpha_N"/>
</dbReference>
<gene>
    <name evidence="4" type="ORF">D0Y96_19205</name>
</gene>
<feature type="repeat" description="TPR" evidence="2">
    <location>
        <begin position="1069"/>
        <end position="1102"/>
    </location>
</feature>
<comment type="caution">
    <text evidence="4">The sequence shown here is derived from an EMBL/GenBank/DDBJ whole genome shotgun (WGS) entry which is preliminary data.</text>
</comment>